<accession>A0AC58TNK1</accession>
<reference evidence="2" key="2">
    <citation type="submission" date="2025-08" db="UniProtKB">
        <authorList>
            <consortium name="RefSeq"/>
        </authorList>
    </citation>
    <scope>IDENTIFICATION</scope>
    <source>
        <tissue evidence="2">Leaf</tissue>
    </source>
</reference>
<dbReference type="Proteomes" id="UP000790787">
    <property type="component" value="Chromosome 22"/>
</dbReference>
<dbReference type="RefSeq" id="XP_075098802.1">
    <property type="nucleotide sequence ID" value="XM_075242701.1"/>
</dbReference>
<organism evidence="1 2">
    <name type="scientific">Nicotiana tabacum</name>
    <name type="common">Common tobacco</name>
    <dbReference type="NCBI Taxonomy" id="4097"/>
    <lineage>
        <taxon>Eukaryota</taxon>
        <taxon>Viridiplantae</taxon>
        <taxon>Streptophyta</taxon>
        <taxon>Embryophyta</taxon>
        <taxon>Tracheophyta</taxon>
        <taxon>Spermatophyta</taxon>
        <taxon>Magnoliopsida</taxon>
        <taxon>eudicotyledons</taxon>
        <taxon>Gunneridae</taxon>
        <taxon>Pentapetalae</taxon>
        <taxon>asterids</taxon>
        <taxon>lamiids</taxon>
        <taxon>Solanales</taxon>
        <taxon>Solanaceae</taxon>
        <taxon>Nicotianoideae</taxon>
        <taxon>Nicotianeae</taxon>
        <taxon>Nicotiana</taxon>
    </lineage>
</organism>
<gene>
    <name evidence="2" type="primary">LOC142175721</name>
</gene>
<reference evidence="1" key="1">
    <citation type="journal article" date="2014" name="Nat. Commun.">
        <title>The tobacco genome sequence and its comparison with those of tomato and potato.</title>
        <authorList>
            <person name="Sierro N."/>
            <person name="Battey J.N."/>
            <person name="Ouadi S."/>
            <person name="Bakaher N."/>
            <person name="Bovet L."/>
            <person name="Willig A."/>
            <person name="Goepfert S."/>
            <person name="Peitsch M.C."/>
            <person name="Ivanov N.V."/>
        </authorList>
    </citation>
    <scope>NUCLEOTIDE SEQUENCE [LARGE SCALE GENOMIC DNA]</scope>
</reference>
<sequence length="568" mass="64641">MAEDSELWDIICDGPFVPMKTIDEGTTTVPKTRKEYNDADRKAIEKNFRAKKILVCGIRPDEYNRISACQSAKEIWEALQTAHEGTTQVKQSKIDMLTTEYELFRMKDDESIQDMHTRFTSIINELHSLGEIIPKNKLVSKVNAITEAKDLQKLTIDKLIGNLKTYEMKKKKKDNEIKEPKREKNLVLKTNKNDSSGEDAGMAYLTKRFQKMVRKNGGIPKRGSSSKPRGYDLCHKCGKPGHFIKDCPILKQDQYKHNTDKAVKRNQVPDKKFKRKDTDDSVVKQALAAWGDSSSESGDDDDQGDSSMMAVESEAAEYDFIFALMAKSDEDEEDDDEDENTRDDLVVVAVDLRETIESLKREKDILTKRIANIEHERDDLLVVVIDLKKIIEELRRESRPMNTQKGKEVASSNERKQPKMGYILGVGRIGKSPTHSIENVYYVNARKYSLLSVSQICDKGNKVEFVSKICTVTNLVTGDVILMAKIYKNIYVADFESLHNGDLTCLSAVDDDTKLWHRRLGHASFTWLNKLVRKDLVRGLPKSSFKDHKVCDACAKGIDYDETFTPVT</sequence>
<name>A0AC58TNK1_TOBAC</name>
<keyword evidence="1" id="KW-1185">Reference proteome</keyword>
<evidence type="ECO:0000313" key="2">
    <source>
        <dbReference type="RefSeq" id="XP_075098802.1"/>
    </source>
</evidence>
<evidence type="ECO:0000313" key="1">
    <source>
        <dbReference type="Proteomes" id="UP000790787"/>
    </source>
</evidence>
<protein>
    <submittedName>
        <fullName evidence="2">Uncharacterized protein LOC142175721</fullName>
    </submittedName>
</protein>
<proteinExistence type="predicted"/>